<feature type="transmembrane region" description="Helical" evidence="1">
    <location>
        <begin position="52"/>
        <end position="81"/>
    </location>
</feature>
<dbReference type="Proteomes" id="UP000663844">
    <property type="component" value="Unassembled WGS sequence"/>
</dbReference>
<dbReference type="Proteomes" id="UP000663868">
    <property type="component" value="Unassembled WGS sequence"/>
</dbReference>
<dbReference type="Proteomes" id="UP000663845">
    <property type="component" value="Unassembled WGS sequence"/>
</dbReference>
<evidence type="ECO:0000256" key="1">
    <source>
        <dbReference type="SAM" id="Phobius"/>
    </source>
</evidence>
<dbReference type="EMBL" id="CAJNOE010000226">
    <property type="protein sequence ID" value="CAF1066426.1"/>
    <property type="molecule type" value="Genomic_DNA"/>
</dbReference>
<keyword evidence="1" id="KW-0472">Membrane</keyword>
<comment type="caution">
    <text evidence="4">The sequence shown here is derived from an EMBL/GenBank/DDBJ whole genome shotgun (WGS) entry which is preliminary data.</text>
</comment>
<evidence type="ECO:0000313" key="5">
    <source>
        <dbReference type="EMBL" id="CAF4111633.1"/>
    </source>
</evidence>
<protein>
    <recommendedName>
        <fullName evidence="7">PARP catalytic domain-containing protein</fullName>
    </recommendedName>
</protein>
<dbReference type="Proteomes" id="UP000663860">
    <property type="component" value="Unassembled WGS sequence"/>
</dbReference>
<sequence length="395" mass="45677">MCRYLYVEQLRFLISAGSLDICCFVARIYCYISNADVSGWLKSSSITGDKDSYITAGFILDFISCIIPASAMIVMSVLIVGNLCQNYGTSRLGTGEFYAKIGGQPIRRMLAMRCNCPCYRTRPKLRLINRVVLLILCVLFRIIASILYSVGGRTLLIALCAASIVLLLISLGFDYYHYRMWWHYRPAMDNLRTKYSSKHRRFLPYHLLGENRNPMTLGNEPCTREPCTNRELEHILIYHYSDHRPQQRWFEIKTDNYIGFHQRGAEKAIEIAHSDFTLSQKPPQMLGFGIYFARSINDTEFKARQKGAIICAVIRMGKVRVIEIQDIPSVQSTDAWHQEYDTIYYKHVNPTKDEFCIKSADQILEWVMVIKKESDSKVKDYRIDIEFSDTRCSCI</sequence>
<accession>A0A818UHV2</accession>
<feature type="transmembrane region" description="Helical" evidence="1">
    <location>
        <begin position="156"/>
        <end position="176"/>
    </location>
</feature>
<evidence type="ECO:0008006" key="7">
    <source>
        <dbReference type="Google" id="ProtNLM"/>
    </source>
</evidence>
<feature type="transmembrane region" description="Helical" evidence="1">
    <location>
        <begin position="12"/>
        <end position="32"/>
    </location>
</feature>
<proteinExistence type="predicted"/>
<dbReference type="EMBL" id="CAJNOG010000019">
    <property type="protein sequence ID" value="CAF0771382.1"/>
    <property type="molecule type" value="Genomic_DNA"/>
</dbReference>
<reference evidence="4" key="1">
    <citation type="submission" date="2021-02" db="EMBL/GenBank/DDBJ databases">
        <authorList>
            <person name="Nowell W R."/>
        </authorList>
    </citation>
    <scope>NUCLEOTIDE SEQUENCE</scope>
</reference>
<feature type="transmembrane region" description="Helical" evidence="1">
    <location>
        <begin position="131"/>
        <end position="150"/>
    </location>
</feature>
<evidence type="ECO:0000313" key="4">
    <source>
        <dbReference type="EMBL" id="CAF3697303.1"/>
    </source>
</evidence>
<gene>
    <name evidence="3" type="ORF">IZO911_LOCUS21167</name>
    <name evidence="2" type="ORF">JYZ213_LOCUS3642</name>
    <name evidence="4" type="ORF">KXQ929_LOCUS10787</name>
    <name evidence="5" type="ORF">OXD698_LOCUS35974</name>
</gene>
<dbReference type="EMBL" id="CAJOAZ010005751">
    <property type="protein sequence ID" value="CAF4111633.1"/>
    <property type="molecule type" value="Genomic_DNA"/>
</dbReference>
<dbReference type="AlphaFoldDB" id="A0A818UHV2"/>
<evidence type="ECO:0000313" key="2">
    <source>
        <dbReference type="EMBL" id="CAF0771382.1"/>
    </source>
</evidence>
<keyword evidence="1" id="KW-1133">Transmembrane helix</keyword>
<evidence type="ECO:0000313" key="6">
    <source>
        <dbReference type="Proteomes" id="UP000663868"/>
    </source>
</evidence>
<organism evidence="4 6">
    <name type="scientific">Adineta steineri</name>
    <dbReference type="NCBI Taxonomy" id="433720"/>
    <lineage>
        <taxon>Eukaryota</taxon>
        <taxon>Metazoa</taxon>
        <taxon>Spiralia</taxon>
        <taxon>Gnathifera</taxon>
        <taxon>Rotifera</taxon>
        <taxon>Eurotatoria</taxon>
        <taxon>Bdelloidea</taxon>
        <taxon>Adinetida</taxon>
        <taxon>Adinetidae</taxon>
        <taxon>Adineta</taxon>
    </lineage>
</organism>
<name>A0A818UHV2_9BILA</name>
<evidence type="ECO:0000313" key="3">
    <source>
        <dbReference type="EMBL" id="CAF1066426.1"/>
    </source>
</evidence>
<dbReference type="EMBL" id="CAJOBB010000518">
    <property type="protein sequence ID" value="CAF3697303.1"/>
    <property type="molecule type" value="Genomic_DNA"/>
</dbReference>
<keyword evidence="1" id="KW-0812">Transmembrane</keyword>